<reference evidence="1 2" key="1">
    <citation type="journal article" date="2018" name="Arch. Microbiol.">
        <title>New insights into the metabolic potential of the phototrophic purple bacterium Rhodopila globiformis DSM 161(T) from its draft genome sequence and evidence for a vanadium-dependent nitrogenase.</title>
        <authorList>
            <person name="Imhoff J.F."/>
            <person name="Rahn T."/>
            <person name="Kunzel S."/>
            <person name="Neulinger S.C."/>
        </authorList>
    </citation>
    <scope>NUCLEOTIDE SEQUENCE [LARGE SCALE GENOMIC DNA]</scope>
    <source>
        <strain evidence="1 2">DSM 16996</strain>
    </source>
</reference>
<dbReference type="Proteomes" id="UP000239089">
    <property type="component" value="Unassembled WGS sequence"/>
</dbReference>
<evidence type="ECO:0000313" key="2">
    <source>
        <dbReference type="Proteomes" id="UP000239089"/>
    </source>
</evidence>
<dbReference type="AlphaFoldDB" id="A0A2S6N308"/>
<dbReference type="OrthoDB" id="8117355at2"/>
<gene>
    <name evidence="1" type="ORF">CCR94_16430</name>
</gene>
<protein>
    <submittedName>
        <fullName evidence="1">Uncharacterized protein</fullName>
    </submittedName>
</protein>
<dbReference type="EMBL" id="NHSJ01000100">
    <property type="protein sequence ID" value="PPQ28977.1"/>
    <property type="molecule type" value="Genomic_DNA"/>
</dbReference>
<proteinExistence type="predicted"/>
<name>A0A2S6N308_9HYPH</name>
<accession>A0A2S6N308</accession>
<organism evidence="1 2">
    <name type="scientific">Rhodoblastus sphagnicola</name>
    <dbReference type="NCBI Taxonomy" id="333368"/>
    <lineage>
        <taxon>Bacteria</taxon>
        <taxon>Pseudomonadati</taxon>
        <taxon>Pseudomonadota</taxon>
        <taxon>Alphaproteobacteria</taxon>
        <taxon>Hyphomicrobiales</taxon>
        <taxon>Rhodoblastaceae</taxon>
        <taxon>Rhodoblastus</taxon>
    </lineage>
</organism>
<sequence length="243" mass="25647">MVEFATADRIARAVVAAARLTGADPLTLYEVRTGASSPMARARTIAFVALREALPDLRVVAIERMLGLARGSASNVQKYRASASWWREDWVDEVVGAIVASEIEAAEAEAPLDAAPLVSAAPAPSVQQPAPQPETPAALASHMPRTVLSAVRGFAAAGQGAVFIARECALPVELVREILRSAPVKYRPEPKPRRSGHALPMGEPPAGRSALDERRAQARAEPAGVVKRGGVSLPRLSFLDKGA</sequence>
<keyword evidence="2" id="KW-1185">Reference proteome</keyword>
<dbReference type="RefSeq" id="WP_104508934.1">
    <property type="nucleotide sequence ID" value="NZ_JACIGC010000011.1"/>
</dbReference>
<evidence type="ECO:0000313" key="1">
    <source>
        <dbReference type="EMBL" id="PPQ28977.1"/>
    </source>
</evidence>
<comment type="caution">
    <text evidence="1">The sequence shown here is derived from an EMBL/GenBank/DDBJ whole genome shotgun (WGS) entry which is preliminary data.</text>
</comment>